<name>A0A9D7SV61_9BACT</name>
<evidence type="ECO:0000256" key="4">
    <source>
        <dbReference type="SAM" id="Phobius"/>
    </source>
</evidence>
<gene>
    <name evidence="5" type="ORF">IPP15_09100</name>
</gene>
<comment type="caution">
    <text evidence="5">The sequence shown here is derived from an EMBL/GenBank/DDBJ whole genome shotgun (WGS) entry which is preliminary data.</text>
</comment>
<protein>
    <submittedName>
        <fullName evidence="5">Tetratricopeptide repeat protein</fullName>
    </submittedName>
</protein>
<dbReference type="Pfam" id="PF13431">
    <property type="entry name" value="TPR_17"/>
    <property type="match status" value="1"/>
</dbReference>
<evidence type="ECO:0000313" key="5">
    <source>
        <dbReference type="EMBL" id="MBK9982568.1"/>
    </source>
</evidence>
<dbReference type="EMBL" id="JADKGY010000006">
    <property type="protein sequence ID" value="MBK9982568.1"/>
    <property type="molecule type" value="Genomic_DNA"/>
</dbReference>
<feature type="repeat" description="TPR" evidence="3">
    <location>
        <begin position="612"/>
        <end position="645"/>
    </location>
</feature>
<proteinExistence type="predicted"/>
<dbReference type="PANTHER" id="PTHR44227">
    <property type="match status" value="1"/>
</dbReference>
<dbReference type="InterPro" id="IPR052346">
    <property type="entry name" value="O-mannosyl-transferase_TMTC"/>
</dbReference>
<feature type="transmembrane region" description="Helical" evidence="4">
    <location>
        <begin position="360"/>
        <end position="379"/>
    </location>
</feature>
<dbReference type="InterPro" id="IPR019734">
    <property type="entry name" value="TPR_rpt"/>
</dbReference>
<evidence type="ECO:0000256" key="1">
    <source>
        <dbReference type="ARBA" id="ARBA00022737"/>
    </source>
</evidence>
<keyword evidence="1" id="KW-0677">Repeat</keyword>
<feature type="transmembrane region" description="Helical" evidence="4">
    <location>
        <begin position="415"/>
        <end position="434"/>
    </location>
</feature>
<dbReference type="Proteomes" id="UP000808337">
    <property type="component" value="Unassembled WGS sequence"/>
</dbReference>
<organism evidence="5 6">
    <name type="scientific">Candidatus Opimibacter skivensis</name>
    <dbReference type="NCBI Taxonomy" id="2982028"/>
    <lineage>
        <taxon>Bacteria</taxon>
        <taxon>Pseudomonadati</taxon>
        <taxon>Bacteroidota</taxon>
        <taxon>Saprospiria</taxon>
        <taxon>Saprospirales</taxon>
        <taxon>Saprospiraceae</taxon>
        <taxon>Candidatus Opimibacter</taxon>
    </lineage>
</organism>
<evidence type="ECO:0000313" key="6">
    <source>
        <dbReference type="Proteomes" id="UP000808337"/>
    </source>
</evidence>
<keyword evidence="4" id="KW-0472">Membrane</keyword>
<evidence type="ECO:0000256" key="2">
    <source>
        <dbReference type="ARBA" id="ARBA00022803"/>
    </source>
</evidence>
<dbReference type="SMART" id="SM00028">
    <property type="entry name" value="TPR"/>
    <property type="match status" value="4"/>
</dbReference>
<dbReference type="Pfam" id="PF00515">
    <property type="entry name" value="TPR_1"/>
    <property type="match status" value="1"/>
</dbReference>
<sequence>MAKTIKKQEKKVMPGSFAGIPLHRIGPLLAILGTILYLQTVSFDYTQDDAIVINDNMYTTKGVDGIGGLLSHDTFYGYFKDASKTRLVSGGRYRPLTPIMFAFEYDIAGNHPWFSHLISAICYGLLCWVLFGFLRELLTPRLSPTIALQVAVIATLVFALHPIHTEVVGNIKGRDEIMAAMGSIGGLWLMLLSIKESKFWPYAGFAAVVFFLGLLSKENVITMLAVVPLTLWWYSKNKTISWVSAMIPIVVASGFFLLLRGSMTGWNKGETPKELMNNPFLKIENNVYVPFSFGEKTATITYTMGKYVQLLLFPYPLTHDYYPRHIEIQDWGKPLVLLSLLMWLALFWIVIKGWKTRSWWAYGILFYVFTMSITSNLVFPVGTNMSERFAFLPSVGFAIIVGLGLSMLLDSKYRKMGIVLATIVLVAYGGWTAARSRVWKDNHTLFTTDIKTSARSAKLLNAVGGDLVTLSESEKNEDVKRKELTDAQMYLNRALEIHPNYKLSYLLLGNSYYHLGDFDKAITYYRQVLKIDPDYTEGKRNLGVALRDEGKNQGEKLNNLTGAISLLEEALSYLPDDFTTYHLLGVAYGQKGETMKAITFFKKEIELAPKNAAAYFNLGIAYQHAGDEANAKISFDKAKEIDPNLPQLKGK</sequence>
<feature type="transmembrane region" description="Helical" evidence="4">
    <location>
        <begin position="113"/>
        <end position="134"/>
    </location>
</feature>
<dbReference type="PROSITE" id="PS50005">
    <property type="entry name" value="TPR"/>
    <property type="match status" value="3"/>
</dbReference>
<dbReference type="PANTHER" id="PTHR44227:SF3">
    <property type="entry name" value="PROTEIN O-MANNOSYL-TRANSFERASE TMTC4"/>
    <property type="match status" value="1"/>
</dbReference>
<keyword evidence="4" id="KW-1133">Transmembrane helix</keyword>
<feature type="repeat" description="TPR" evidence="3">
    <location>
        <begin position="578"/>
        <end position="611"/>
    </location>
</feature>
<feature type="transmembrane region" description="Helical" evidence="4">
    <location>
        <begin position="21"/>
        <end position="38"/>
    </location>
</feature>
<dbReference type="Gene3D" id="1.25.40.10">
    <property type="entry name" value="Tetratricopeptide repeat domain"/>
    <property type="match status" value="2"/>
</dbReference>
<feature type="transmembrane region" description="Helical" evidence="4">
    <location>
        <begin position="240"/>
        <end position="259"/>
    </location>
</feature>
<dbReference type="InterPro" id="IPR011990">
    <property type="entry name" value="TPR-like_helical_dom_sf"/>
</dbReference>
<accession>A0A9D7SV61</accession>
<reference evidence="5 6" key="1">
    <citation type="submission" date="2020-10" db="EMBL/GenBank/DDBJ databases">
        <title>Connecting structure to function with the recovery of over 1000 high-quality activated sludge metagenome-assembled genomes encoding full-length rRNA genes using long-read sequencing.</title>
        <authorList>
            <person name="Singleton C.M."/>
            <person name="Petriglieri F."/>
            <person name="Kristensen J.M."/>
            <person name="Kirkegaard R.H."/>
            <person name="Michaelsen T.Y."/>
            <person name="Andersen M.H."/>
            <person name="Karst S.M."/>
            <person name="Dueholm M.S."/>
            <person name="Nielsen P.H."/>
            <person name="Albertsen M."/>
        </authorList>
    </citation>
    <scope>NUCLEOTIDE SEQUENCE [LARGE SCALE GENOMIC DNA]</scope>
    <source>
        <strain evidence="5">Ribe_18-Q3-R11-54_MAXAC.273</strain>
    </source>
</reference>
<evidence type="ECO:0000256" key="3">
    <source>
        <dbReference type="PROSITE-ProRule" id="PRU00339"/>
    </source>
</evidence>
<feature type="transmembrane region" description="Helical" evidence="4">
    <location>
        <begin position="335"/>
        <end position="354"/>
    </location>
</feature>
<feature type="transmembrane region" description="Helical" evidence="4">
    <location>
        <begin position="391"/>
        <end position="409"/>
    </location>
</feature>
<feature type="transmembrane region" description="Helical" evidence="4">
    <location>
        <begin position="146"/>
        <end position="165"/>
    </location>
</feature>
<keyword evidence="2 3" id="KW-0802">TPR repeat</keyword>
<keyword evidence="4" id="KW-0812">Transmembrane</keyword>
<dbReference type="PROSITE" id="PS50293">
    <property type="entry name" value="TPR_REGION"/>
    <property type="match status" value="2"/>
</dbReference>
<feature type="repeat" description="TPR" evidence="3">
    <location>
        <begin position="502"/>
        <end position="535"/>
    </location>
</feature>
<dbReference type="SUPFAM" id="SSF48452">
    <property type="entry name" value="TPR-like"/>
    <property type="match status" value="1"/>
</dbReference>
<dbReference type="AlphaFoldDB" id="A0A9D7SV61"/>